<reference evidence="1 2" key="1">
    <citation type="journal article" date="2019" name="Genome Biol. Evol.">
        <title>Insights into the evolution of the New World diploid cottons (Gossypium, subgenus Houzingenia) based on genome sequencing.</title>
        <authorList>
            <person name="Grover C.E."/>
            <person name="Arick M.A. 2nd"/>
            <person name="Thrash A."/>
            <person name="Conover J.L."/>
            <person name="Sanders W.S."/>
            <person name="Peterson D.G."/>
            <person name="Frelichowski J.E."/>
            <person name="Scheffler J.A."/>
            <person name="Scheffler B.E."/>
            <person name="Wendel J.F."/>
        </authorList>
    </citation>
    <scope>NUCLEOTIDE SEQUENCE [LARGE SCALE GENOMIC DNA]</scope>
    <source>
        <strain evidence="1">0</strain>
        <tissue evidence="1">Leaf</tissue>
    </source>
</reference>
<sequence>MDSLYENALCQDVGTGDSSMEILIPKKKDKLMGQSSKANGSGLDEYEDFDLLEGDIQKSIVNGIPSIDFSDSGLETSGIENWGVIGKVAKLDMNTDNKLRGHFARMAVYINLDM</sequence>
<evidence type="ECO:0000313" key="2">
    <source>
        <dbReference type="Proteomes" id="UP000593560"/>
    </source>
</evidence>
<dbReference type="EMBL" id="JABFAD010327914">
    <property type="protein sequence ID" value="MBA0819115.1"/>
    <property type="molecule type" value="Genomic_DNA"/>
</dbReference>
<dbReference type="Proteomes" id="UP000593560">
    <property type="component" value="Unassembled WGS sequence"/>
</dbReference>
<accession>A0A7J9ID72</accession>
<organism evidence="1 2">
    <name type="scientific">Gossypium harknessii</name>
    <dbReference type="NCBI Taxonomy" id="34285"/>
    <lineage>
        <taxon>Eukaryota</taxon>
        <taxon>Viridiplantae</taxon>
        <taxon>Streptophyta</taxon>
        <taxon>Embryophyta</taxon>
        <taxon>Tracheophyta</taxon>
        <taxon>Spermatophyta</taxon>
        <taxon>Magnoliopsida</taxon>
        <taxon>eudicotyledons</taxon>
        <taxon>Gunneridae</taxon>
        <taxon>Pentapetalae</taxon>
        <taxon>rosids</taxon>
        <taxon>malvids</taxon>
        <taxon>Malvales</taxon>
        <taxon>Malvaceae</taxon>
        <taxon>Malvoideae</taxon>
        <taxon>Gossypium</taxon>
    </lineage>
</organism>
<gene>
    <name evidence="1" type="ORF">Gohar_022352</name>
</gene>
<dbReference type="AlphaFoldDB" id="A0A7J9ID72"/>
<dbReference type="OrthoDB" id="10399088at2759"/>
<name>A0A7J9ID72_9ROSI</name>
<protein>
    <submittedName>
        <fullName evidence="1">Uncharacterized protein</fullName>
    </submittedName>
</protein>
<evidence type="ECO:0000313" key="1">
    <source>
        <dbReference type="EMBL" id="MBA0819115.1"/>
    </source>
</evidence>
<proteinExistence type="predicted"/>
<comment type="caution">
    <text evidence="1">The sequence shown here is derived from an EMBL/GenBank/DDBJ whole genome shotgun (WGS) entry which is preliminary data.</text>
</comment>
<keyword evidence="2" id="KW-1185">Reference proteome</keyword>